<keyword evidence="11" id="KW-1185">Reference proteome</keyword>
<gene>
    <name evidence="10" type="ORF">RJ639_022488</name>
</gene>
<evidence type="ECO:0000256" key="4">
    <source>
        <dbReference type="ARBA" id="ARBA00022821"/>
    </source>
</evidence>
<proteinExistence type="inferred from homology"/>
<evidence type="ECO:0000256" key="6">
    <source>
        <dbReference type="ARBA" id="ARBA00023136"/>
    </source>
</evidence>
<comment type="subcellular location">
    <subcellularLocation>
        <location evidence="1">Membrane</location>
        <topology evidence="1">Multi-pass membrane protein</topology>
    </subcellularLocation>
</comment>
<evidence type="ECO:0000256" key="7">
    <source>
        <dbReference type="ARBA" id="ARBA00023265"/>
    </source>
</evidence>
<evidence type="ECO:0000256" key="9">
    <source>
        <dbReference type="SAM" id="Phobius"/>
    </source>
</evidence>
<organism evidence="10 11">
    <name type="scientific">Escallonia herrerae</name>
    <dbReference type="NCBI Taxonomy" id="1293975"/>
    <lineage>
        <taxon>Eukaryota</taxon>
        <taxon>Viridiplantae</taxon>
        <taxon>Streptophyta</taxon>
        <taxon>Embryophyta</taxon>
        <taxon>Tracheophyta</taxon>
        <taxon>Spermatophyta</taxon>
        <taxon>Magnoliopsida</taxon>
        <taxon>eudicotyledons</taxon>
        <taxon>Gunneridae</taxon>
        <taxon>Pentapetalae</taxon>
        <taxon>asterids</taxon>
        <taxon>campanulids</taxon>
        <taxon>Escalloniales</taxon>
        <taxon>Escalloniaceae</taxon>
        <taxon>Escallonia</taxon>
    </lineage>
</organism>
<dbReference type="InterPro" id="IPR004326">
    <property type="entry name" value="Mlo"/>
</dbReference>
<evidence type="ECO:0000256" key="2">
    <source>
        <dbReference type="ARBA" id="ARBA00006574"/>
    </source>
</evidence>
<evidence type="ECO:0000313" key="11">
    <source>
        <dbReference type="Proteomes" id="UP001188597"/>
    </source>
</evidence>
<accession>A0AA88V501</accession>
<keyword evidence="3 9" id="KW-0812">Transmembrane</keyword>
<feature type="transmembrane region" description="Helical" evidence="9">
    <location>
        <begin position="22"/>
        <end position="43"/>
    </location>
</feature>
<evidence type="ECO:0000256" key="3">
    <source>
        <dbReference type="ARBA" id="ARBA00022692"/>
    </source>
</evidence>
<feature type="compositionally biased region" description="Polar residues" evidence="8">
    <location>
        <begin position="118"/>
        <end position="131"/>
    </location>
</feature>
<dbReference type="PANTHER" id="PTHR31942">
    <property type="entry name" value="MLO-LIKE PROTEIN 1"/>
    <property type="match status" value="1"/>
</dbReference>
<keyword evidence="6 9" id="KW-0472">Membrane</keyword>
<evidence type="ECO:0000256" key="1">
    <source>
        <dbReference type="ARBA" id="ARBA00004141"/>
    </source>
</evidence>
<evidence type="ECO:0000256" key="5">
    <source>
        <dbReference type="ARBA" id="ARBA00022989"/>
    </source>
</evidence>
<keyword evidence="4" id="KW-0611">Plant defense</keyword>
<comment type="similarity">
    <text evidence="2">Belongs to the MLO family.</text>
</comment>
<evidence type="ECO:0000256" key="8">
    <source>
        <dbReference type="SAM" id="MobiDB-lite"/>
    </source>
</evidence>
<comment type="caution">
    <text evidence="10">The sequence shown here is derived from an EMBL/GenBank/DDBJ whole genome shotgun (WGS) entry which is preliminary data.</text>
</comment>
<feature type="region of interest" description="Disordered" evidence="8">
    <location>
        <begin position="101"/>
        <end position="131"/>
    </location>
</feature>
<protein>
    <submittedName>
        <fullName evidence="10">Uncharacterized protein</fullName>
    </submittedName>
</protein>
<dbReference type="GO" id="GO:0006952">
    <property type="term" value="P:defense response"/>
    <property type="evidence" value="ECO:0007669"/>
    <property type="project" value="UniProtKB-KW"/>
</dbReference>
<sequence length="131" mass="14640">MDNTVHNTGKVPFVSFYGIHQLHIFIFVLAVSHVLYCITTLALGRAKAHLAPQSQINFDFQMYIKRSLEEDFKVVVGISSQCHEKIDLMLWDGSADHPISWDKATGDHNNDGTEDSIEMSSGYRNPSGQAS</sequence>
<keyword evidence="5 9" id="KW-1133">Transmembrane helix</keyword>
<reference evidence="10" key="1">
    <citation type="submission" date="2022-12" db="EMBL/GenBank/DDBJ databases">
        <title>Draft genome assemblies for two species of Escallonia (Escalloniales).</title>
        <authorList>
            <person name="Chanderbali A."/>
            <person name="Dervinis C."/>
            <person name="Anghel I."/>
            <person name="Soltis D."/>
            <person name="Soltis P."/>
            <person name="Zapata F."/>
        </authorList>
    </citation>
    <scope>NUCLEOTIDE SEQUENCE</scope>
    <source>
        <strain evidence="10">UCBG64.0493</strain>
        <tissue evidence="10">Leaf</tissue>
    </source>
</reference>
<name>A0AA88V501_9ASTE</name>
<dbReference type="PANTHER" id="PTHR31942:SF114">
    <property type="entry name" value="MLO-LIKE PROTEIN"/>
    <property type="match status" value="1"/>
</dbReference>
<dbReference type="AlphaFoldDB" id="A0AA88V501"/>
<dbReference type="Proteomes" id="UP001188597">
    <property type="component" value="Unassembled WGS sequence"/>
</dbReference>
<keyword evidence="7" id="KW-0568">Pathogenesis-related protein</keyword>
<evidence type="ECO:0000313" key="10">
    <source>
        <dbReference type="EMBL" id="KAK3002186.1"/>
    </source>
</evidence>
<dbReference type="GO" id="GO:0016020">
    <property type="term" value="C:membrane"/>
    <property type="evidence" value="ECO:0007669"/>
    <property type="project" value="UniProtKB-SubCell"/>
</dbReference>
<dbReference type="EMBL" id="JAVXUP010002639">
    <property type="protein sequence ID" value="KAK3002186.1"/>
    <property type="molecule type" value="Genomic_DNA"/>
</dbReference>
<dbReference type="Pfam" id="PF03094">
    <property type="entry name" value="Mlo"/>
    <property type="match status" value="1"/>
</dbReference>